<protein>
    <submittedName>
        <fullName evidence="1">Uncharacterized protein</fullName>
    </submittedName>
</protein>
<reference evidence="1 2" key="1">
    <citation type="journal article" date="2020" name="Genome Biol. Evol.">
        <title>Comparative Genomics Underlines Multiple Roles of Profftella, an Obligate Symbiont of Psyllids: Providing Toxins, Vitamins, and Carotenoids.</title>
        <authorList>
            <person name="Nakabachi A."/>
            <person name="Piel J."/>
            <person name="Malenovsky I."/>
            <person name="Hirose Y."/>
        </authorList>
    </citation>
    <scope>NUCLEOTIDE SEQUENCE [LARGE SCALE GENOMIC DNA]</scope>
    <source>
        <strain evidence="1 2">Dco</strain>
    </source>
</reference>
<evidence type="ECO:0000313" key="1">
    <source>
        <dbReference type="EMBL" id="BCG49664.1"/>
    </source>
</evidence>
<dbReference type="KEGG" id="parm:PADco_2440"/>
<dbReference type="InterPro" id="IPR007523">
    <property type="entry name" value="NDUFAF3/AAMDC"/>
</dbReference>
<dbReference type="RefSeq" id="WP_201329657.1">
    <property type="nucleotide sequence ID" value="NZ_AP023215.1"/>
</dbReference>
<dbReference type="PANTHER" id="PTHR21192:SF2">
    <property type="entry name" value="NADH DEHYDROGENASE [UBIQUINONE] 1 ALPHA SUBCOMPLEX ASSEMBLY FACTOR 3"/>
    <property type="match status" value="1"/>
</dbReference>
<gene>
    <name evidence="1" type="ORF">PADco_2440</name>
</gene>
<dbReference type="SUPFAM" id="SSF64076">
    <property type="entry name" value="MTH938-like"/>
    <property type="match status" value="1"/>
</dbReference>
<name>A0A7R6VYY4_9PROT</name>
<dbReference type="PANTHER" id="PTHR21192">
    <property type="entry name" value="NUCLEAR PROTEIN E3-3"/>
    <property type="match status" value="1"/>
</dbReference>
<dbReference type="EMBL" id="AP023215">
    <property type="protein sequence ID" value="BCG49664.1"/>
    <property type="molecule type" value="Genomic_DNA"/>
</dbReference>
<evidence type="ECO:0000313" key="2">
    <source>
        <dbReference type="Proteomes" id="UP000595708"/>
    </source>
</evidence>
<sequence>MELENIININYQTIVAYNNYSVKFRNGIFYKKSFLVSPTIDPIFWSINGYNFLTKKDFIYISKFNPTIVILGTGSIQHFIHPKLTYILTQKNIGIECMNNQAACRTYNILVFDDIKVMLALIFD</sequence>
<dbReference type="InterPro" id="IPR036748">
    <property type="entry name" value="MTH938-like_sf"/>
</dbReference>
<accession>A0A7R6VYY4</accession>
<dbReference type="Gene3D" id="3.40.1230.10">
    <property type="entry name" value="MTH938-like"/>
    <property type="match status" value="1"/>
</dbReference>
<keyword evidence="2" id="KW-1185">Reference proteome</keyword>
<proteinExistence type="predicted"/>
<organism evidence="1 2">
    <name type="scientific">Candidatus Profftella armatura</name>
    <name type="common">Diaphorina cf. continua</name>
    <dbReference type="NCBI Taxonomy" id="2661583"/>
    <lineage>
        <taxon>Bacteria</taxon>
        <taxon>Pseudomonadati</taxon>
        <taxon>Pseudomonadota</taxon>
        <taxon>Betaproteobacteria</taxon>
        <taxon>Candidatus Profftella</taxon>
    </lineage>
</organism>
<dbReference type="AlphaFoldDB" id="A0A7R6VYY4"/>
<dbReference type="Pfam" id="PF04430">
    <property type="entry name" value="DUF498"/>
    <property type="match status" value="1"/>
</dbReference>
<dbReference type="Proteomes" id="UP000595708">
    <property type="component" value="Chromosome"/>
</dbReference>